<name>A0A9N7L376_9BACT</name>
<evidence type="ECO:0008006" key="3">
    <source>
        <dbReference type="Google" id="ProtNLM"/>
    </source>
</evidence>
<protein>
    <recommendedName>
        <fullName evidence="3">Alpha-galactosidase</fullName>
    </recommendedName>
</protein>
<dbReference type="EMBL" id="AP025739">
    <property type="protein sequence ID" value="BDI30078.1"/>
    <property type="molecule type" value="Genomic_DNA"/>
</dbReference>
<proteinExistence type="predicted"/>
<dbReference type="InterPro" id="IPR013785">
    <property type="entry name" value="Aldolase_TIM"/>
</dbReference>
<gene>
    <name evidence="1" type="ORF">CCAX7_21290</name>
</gene>
<evidence type="ECO:0000313" key="2">
    <source>
        <dbReference type="Proteomes" id="UP000287394"/>
    </source>
</evidence>
<dbReference type="SUPFAM" id="SSF51445">
    <property type="entry name" value="(Trans)glycosidases"/>
    <property type="match status" value="1"/>
</dbReference>
<keyword evidence="2" id="KW-1185">Reference proteome</keyword>
<accession>A0A9N7L376</accession>
<sequence length="556" mass="60840">MTGAAALGLQAAALDWGAGASAVTNHIHHSKTFLDILRPPDHARVFTDGGEHELTQSEGAWRWEDVDLRATPSKDGLAIALAAPKSHVQRVRLRWSGVLPTDLRVMGDHWERSYGDLEWRGISPERVLPWYCATHGGDVTHAYGVRTQPGAFCFWQIDSSGVTLWLDVRSGGVGVALGERTLEVCHVVSREGKPAESPHQALKEFCVRMCPAPRLPSEPIYGYNDWYSMYGNATQKTALAAAHQIVDLSPTGANRPFVVIDGGWQPDGGCEGDVWDHGKAAYPDMPGLAAKIQEIGGRPGIWVRPLSTSAATKEVFRLKHNPAVYDPTVPGTLEKVAADIARLRQWGYGLIKHDFSTFDILGRWGFAMGAQLTDDAWTFAEGPRRTNAEIISALYRTIRTAAGDGLLLGCNTVGHLSAGLFEMSRIGDDTSGQKWERTRRMGVNTLAFRAAQHDTFHAIDPDAVGLTRDVPWALNHQWLDLLARSGAAVFVSLPDETVTPEQAKALKAAFALAATLQPIGEPLDWMTTTCPEQWRFESGHANYQWSEPGGAWPFTV</sequence>
<reference evidence="1 2" key="1">
    <citation type="journal article" date="2019" name="Int. J. Syst. Evol. Microbiol.">
        <title>Capsulimonas corticalis gen. nov., sp. nov., an aerobic capsulated bacterium, of a novel bacterial order, Capsulimonadales ord. nov., of the class Armatimonadia of the phylum Armatimonadetes.</title>
        <authorList>
            <person name="Li J."/>
            <person name="Kudo C."/>
            <person name="Tonouchi A."/>
        </authorList>
    </citation>
    <scope>NUCLEOTIDE SEQUENCE [LARGE SCALE GENOMIC DNA]</scope>
    <source>
        <strain evidence="1 2">AX-7</strain>
    </source>
</reference>
<dbReference type="InterPro" id="IPR017853">
    <property type="entry name" value="GH"/>
</dbReference>
<evidence type="ECO:0000313" key="1">
    <source>
        <dbReference type="EMBL" id="BDI30078.1"/>
    </source>
</evidence>
<dbReference type="AlphaFoldDB" id="A0A9N7L376"/>
<dbReference type="Proteomes" id="UP000287394">
    <property type="component" value="Chromosome"/>
</dbReference>
<dbReference type="KEGG" id="ccot:CCAX7_21290"/>
<organism evidence="1 2">
    <name type="scientific">Capsulimonas corticalis</name>
    <dbReference type="NCBI Taxonomy" id="2219043"/>
    <lineage>
        <taxon>Bacteria</taxon>
        <taxon>Bacillati</taxon>
        <taxon>Armatimonadota</taxon>
        <taxon>Armatimonadia</taxon>
        <taxon>Capsulimonadales</taxon>
        <taxon>Capsulimonadaceae</taxon>
        <taxon>Capsulimonas</taxon>
    </lineage>
</organism>
<dbReference type="Gene3D" id="3.20.20.70">
    <property type="entry name" value="Aldolase class I"/>
    <property type="match status" value="1"/>
</dbReference>